<gene>
    <name evidence="1" type="ORF">SAMN05660472_00360</name>
</gene>
<keyword evidence="2" id="KW-1185">Reference proteome</keyword>
<dbReference type="Proteomes" id="UP000198718">
    <property type="component" value="Unassembled WGS sequence"/>
</dbReference>
<sequence>MNNLQSVKEELEEIMFFLITSARGCIDEPASYGPLRLLEAASRLTDVVGKHNDSYIKLKDEINNSMDIALIDEEKFQEQLDDIILHLAKEVR</sequence>
<dbReference type="Pfam" id="PF19585">
    <property type="entry name" value="DUF6092"/>
    <property type="match status" value="1"/>
</dbReference>
<dbReference type="STRING" id="393762.SAMN05660472_00360"/>
<dbReference type="RefSeq" id="WP_090549465.1">
    <property type="nucleotide sequence ID" value="NZ_FNFP01000001.1"/>
</dbReference>
<dbReference type="AlphaFoldDB" id="A0A1G8XXT2"/>
<name>A0A1G8XXT2_9FIRM</name>
<evidence type="ECO:0000313" key="2">
    <source>
        <dbReference type="Proteomes" id="UP000198718"/>
    </source>
</evidence>
<dbReference type="EMBL" id="FNFP01000001">
    <property type="protein sequence ID" value="SDJ95358.1"/>
    <property type="molecule type" value="Genomic_DNA"/>
</dbReference>
<protein>
    <submittedName>
        <fullName evidence="1">Uncharacterized protein</fullName>
    </submittedName>
</protein>
<accession>A0A1G8XXT2</accession>
<proteinExistence type="predicted"/>
<evidence type="ECO:0000313" key="1">
    <source>
        <dbReference type="EMBL" id="SDJ95358.1"/>
    </source>
</evidence>
<reference evidence="1 2" key="1">
    <citation type="submission" date="2016-10" db="EMBL/GenBank/DDBJ databases">
        <authorList>
            <person name="de Groot N.N."/>
        </authorList>
    </citation>
    <scope>NUCLEOTIDE SEQUENCE [LARGE SCALE GENOMIC DNA]</scope>
    <source>
        <strain evidence="1 2">DSM 18346</strain>
    </source>
</reference>
<organism evidence="1 2">
    <name type="scientific">Natronincola ferrireducens</name>
    <dbReference type="NCBI Taxonomy" id="393762"/>
    <lineage>
        <taxon>Bacteria</taxon>
        <taxon>Bacillati</taxon>
        <taxon>Bacillota</taxon>
        <taxon>Clostridia</taxon>
        <taxon>Peptostreptococcales</taxon>
        <taxon>Natronincolaceae</taxon>
        <taxon>Natronincola</taxon>
    </lineage>
</organism>
<dbReference type="InterPro" id="IPR046074">
    <property type="entry name" value="DUF6092"/>
</dbReference>